<evidence type="ECO:0000313" key="2">
    <source>
        <dbReference type="WBParaSite" id="ES5_v2.g24738.t1"/>
    </source>
</evidence>
<accession>A0AC34G4T8</accession>
<reference evidence="2" key="1">
    <citation type="submission" date="2022-11" db="UniProtKB">
        <authorList>
            <consortium name="WormBaseParasite"/>
        </authorList>
    </citation>
    <scope>IDENTIFICATION</scope>
</reference>
<proteinExistence type="predicted"/>
<evidence type="ECO:0000313" key="1">
    <source>
        <dbReference type="Proteomes" id="UP000887579"/>
    </source>
</evidence>
<dbReference type="Proteomes" id="UP000887579">
    <property type="component" value="Unplaced"/>
</dbReference>
<protein>
    <submittedName>
        <fullName evidence="2">Maturase K</fullName>
    </submittedName>
</protein>
<name>A0AC34G4T8_9BILA</name>
<sequence length="116" mass="13173">MFYISQNPTSAEAYEKMIQSCKYIFVKNPILVISHLSLEYRNGWRTSVNGNSVDFKNLSSKIWVTNKISVQNYSTDKSQLSPIVSKICRSDIKGLNGSIVPLEKIIEVVPRLARFS</sequence>
<organism evidence="1 2">
    <name type="scientific">Panagrolaimus sp. ES5</name>
    <dbReference type="NCBI Taxonomy" id="591445"/>
    <lineage>
        <taxon>Eukaryota</taxon>
        <taxon>Metazoa</taxon>
        <taxon>Ecdysozoa</taxon>
        <taxon>Nematoda</taxon>
        <taxon>Chromadorea</taxon>
        <taxon>Rhabditida</taxon>
        <taxon>Tylenchina</taxon>
        <taxon>Panagrolaimomorpha</taxon>
        <taxon>Panagrolaimoidea</taxon>
        <taxon>Panagrolaimidae</taxon>
        <taxon>Panagrolaimus</taxon>
    </lineage>
</organism>
<dbReference type="WBParaSite" id="ES5_v2.g24738.t1">
    <property type="protein sequence ID" value="ES5_v2.g24738.t1"/>
    <property type="gene ID" value="ES5_v2.g24738"/>
</dbReference>